<reference evidence="2 3" key="1">
    <citation type="submission" date="2018-10" db="EMBL/GenBank/DDBJ databases">
        <title>Parasedimentitalea marina sp. nov., a psychrophilic bacterium isolated from deep seawater of the New Britain Trench.</title>
        <authorList>
            <person name="Cao J."/>
        </authorList>
    </citation>
    <scope>NUCLEOTIDE SEQUENCE [LARGE SCALE GENOMIC DNA]</scope>
    <source>
        <strain evidence="2 3">W43</strain>
    </source>
</reference>
<protein>
    <submittedName>
        <fullName evidence="2">Divergent polysaccharide deacetylase family protein</fullName>
    </submittedName>
</protein>
<organism evidence="2 3">
    <name type="scientific">Parasedimentitalea marina</name>
    <dbReference type="NCBI Taxonomy" id="2483033"/>
    <lineage>
        <taxon>Bacteria</taxon>
        <taxon>Pseudomonadati</taxon>
        <taxon>Pseudomonadota</taxon>
        <taxon>Alphaproteobacteria</taxon>
        <taxon>Rhodobacterales</taxon>
        <taxon>Paracoccaceae</taxon>
        <taxon>Parasedimentitalea</taxon>
    </lineage>
</organism>
<name>A0A3T0N2E1_9RHOB</name>
<feature type="compositionally biased region" description="Low complexity" evidence="1">
    <location>
        <begin position="308"/>
        <end position="317"/>
    </location>
</feature>
<feature type="region of interest" description="Disordered" evidence="1">
    <location>
        <begin position="195"/>
        <end position="214"/>
    </location>
</feature>
<keyword evidence="3" id="KW-1185">Reference proteome</keyword>
<sequence length="545" mass="55534">MRGFLGGVSIGAVVAVGGAAMLSLSAPLPKVVDVTAQTPSETSEPTDETGLPIETPGPDADLVEMAPIAPSGESGAELSGLQGLDTEPGSRPVVGADETALSDPDEPSVGGGLSPEVATQTDSPVVPVDALPVPSVPSPEAEIVVSSDPAQPGQPGGEPQLPELDPDTTAPEIIASIAETLDGPAAGDRGADIVTNPGTEDAPVAPENPESAPVTVPAVSVDVPTMLAPDTGTMPVSQLPTVVDSPAEQFVPGESRDAGGNSAEAQEDSLDQPGEQIAALPTTTNARDASGGPTIGTPVVPLTERNSEGSGNPSSESQVVSPFESFAEPFTNPEGRPLMAIVLIDDTQSIGAEALVGFPYPLSFAIDPQDPKATEKMAARRAAGFEVLVLTDLPREAAPQDAETSLAVWFDTLPESIGVLEGTGTGFQGNRPLADQVSAVVAASGRGLLTQNHGLNTVQKLALRDGVPASVVFRDFDGAGQNPKAIRRFLDQAAFRAGQEGAVIMLGRVRPDTISALLLWGLQDRASRVALSPASAVLSYQITNN</sequence>
<gene>
    <name evidence="2" type="ORF">EBB79_09875</name>
</gene>
<feature type="region of interest" description="Disordered" evidence="1">
    <location>
        <begin position="36"/>
        <end position="120"/>
    </location>
</feature>
<feature type="region of interest" description="Disordered" evidence="1">
    <location>
        <begin position="249"/>
        <end position="321"/>
    </location>
</feature>
<dbReference type="GO" id="GO:0005975">
    <property type="term" value="P:carbohydrate metabolic process"/>
    <property type="evidence" value="ECO:0007669"/>
    <property type="project" value="InterPro"/>
</dbReference>
<dbReference type="KEGG" id="sedi:EBB79_09875"/>
<dbReference type="Pfam" id="PF04748">
    <property type="entry name" value="Polysacc_deac_2"/>
    <property type="match status" value="1"/>
</dbReference>
<dbReference type="Proteomes" id="UP000283063">
    <property type="component" value="Chromosome"/>
</dbReference>
<feature type="region of interest" description="Disordered" evidence="1">
    <location>
        <begin position="138"/>
        <end position="167"/>
    </location>
</feature>
<dbReference type="InterPro" id="IPR011330">
    <property type="entry name" value="Glyco_hydro/deAcase_b/a-brl"/>
</dbReference>
<dbReference type="InterPro" id="IPR006837">
    <property type="entry name" value="Divergent_DAC"/>
</dbReference>
<dbReference type="RefSeq" id="WP_127748711.1">
    <property type="nucleotide sequence ID" value="NZ_CP033219.1"/>
</dbReference>
<dbReference type="OrthoDB" id="7658418at2"/>
<evidence type="ECO:0000313" key="2">
    <source>
        <dbReference type="EMBL" id="AZV78152.1"/>
    </source>
</evidence>
<dbReference type="CDD" id="cd10936">
    <property type="entry name" value="CE4_DAC2"/>
    <property type="match status" value="1"/>
</dbReference>
<feature type="compositionally biased region" description="Low complexity" evidence="1">
    <location>
        <begin position="151"/>
        <end position="163"/>
    </location>
</feature>
<dbReference type="Gene3D" id="3.20.20.370">
    <property type="entry name" value="Glycoside hydrolase/deacetylase"/>
    <property type="match status" value="1"/>
</dbReference>
<evidence type="ECO:0000256" key="1">
    <source>
        <dbReference type="SAM" id="MobiDB-lite"/>
    </source>
</evidence>
<dbReference type="EMBL" id="CP033219">
    <property type="protein sequence ID" value="AZV78152.1"/>
    <property type="molecule type" value="Genomic_DNA"/>
</dbReference>
<dbReference type="SUPFAM" id="SSF88713">
    <property type="entry name" value="Glycoside hydrolase/deacetylase"/>
    <property type="match status" value="1"/>
</dbReference>
<dbReference type="AlphaFoldDB" id="A0A3T0N2E1"/>
<proteinExistence type="predicted"/>
<accession>A0A3T0N2E1</accession>
<evidence type="ECO:0000313" key="3">
    <source>
        <dbReference type="Proteomes" id="UP000283063"/>
    </source>
</evidence>